<feature type="domain" description="RRM" evidence="4">
    <location>
        <begin position="91"/>
        <end position="169"/>
    </location>
</feature>
<dbReference type="GeneID" id="105225567"/>
<dbReference type="GO" id="GO:0003723">
    <property type="term" value="F:RNA binding"/>
    <property type="evidence" value="ECO:0007669"/>
    <property type="project" value="UniProtKB-UniRule"/>
</dbReference>
<evidence type="ECO:0000313" key="6">
    <source>
        <dbReference type="RefSeq" id="XP_011202397.4"/>
    </source>
</evidence>
<sequence length="711" mass="81121">MEYTTANGSYFGRSDTMCTPLHIIYPLSAPVASDNFGGSNYTPSPPISSPPLRNDANFQQQDQPFTLMQMNGRKVLGPPEDWQGSPPSSACELFVRRIPRNIDEQRLIQPFLRFGQIYEMRLPMDFNQANRGYAYVRYTTEEEANCAMEVLNHFYVAPHRKLEILQSYEKCCLFVSNIPKYLDEVEIEEKLRTVFPTMERLYIQVGNSGKNINGDHGKNDEVCNQEMRGTNNDCKNRGYAVIHFPSHLEALEAKKSTTPGVIRMWNRDLKVVWANTERDTDTSKSNKTLFVRNVDLCINKRDIMDMLVKFIPRQEIRKVTKVRTIAFCDFTTREAAEKCLQELQGTILQGQCLSIEWAKPSEKQSLHRMCRTDFDAMLRLKCIANCWQIPVIIFGTYFEREDLQYGAVMMRSAVGTARSIFCVLQCQELVDIHSRICEVVCVLLETIGTFPDYNYFFFVESDNAHLLGIVTHDCQSVSFIASHQVPKNIHFDLNEIIDMSLAIANLAAVEEDVLLQAYHESFQLPTTATYLPNLVVSGYRIFGTIFPKYRNKPPLAHNLNDTQIVLALCYLMTGTNTVLPSRPYIAYPVSSFDNGYERLRFVSLKLLPIAVTQSRYLVHQALNHVQFGNVHNFHPAQRFKTRPLWITGCSYAKSLKQPTPAQIMHVNEQGAQDQRQYNNTSGSAYMPSTYASSSVLAPITKEPTRTTFGVN</sequence>
<organism evidence="5 6">
    <name type="scientific">Bactrocera dorsalis</name>
    <name type="common">Oriental fruit fly</name>
    <name type="synonym">Dacus dorsalis</name>
    <dbReference type="NCBI Taxonomy" id="27457"/>
    <lineage>
        <taxon>Eukaryota</taxon>
        <taxon>Metazoa</taxon>
        <taxon>Ecdysozoa</taxon>
        <taxon>Arthropoda</taxon>
        <taxon>Hexapoda</taxon>
        <taxon>Insecta</taxon>
        <taxon>Pterygota</taxon>
        <taxon>Neoptera</taxon>
        <taxon>Endopterygota</taxon>
        <taxon>Diptera</taxon>
        <taxon>Brachycera</taxon>
        <taxon>Muscomorpha</taxon>
        <taxon>Tephritoidea</taxon>
        <taxon>Tephritidae</taxon>
        <taxon>Bactrocera</taxon>
        <taxon>Bactrocera</taxon>
    </lineage>
</organism>
<dbReference type="SMART" id="SM00360">
    <property type="entry name" value="RRM"/>
    <property type="match status" value="3"/>
</dbReference>
<dbReference type="KEGG" id="bdr:105225567"/>
<feature type="region of interest" description="Disordered" evidence="3">
    <location>
        <begin position="36"/>
        <end position="57"/>
    </location>
</feature>
<evidence type="ECO:0000256" key="1">
    <source>
        <dbReference type="ARBA" id="ARBA00022884"/>
    </source>
</evidence>
<proteinExistence type="predicted"/>
<dbReference type="RefSeq" id="XP_011202397.4">
    <property type="nucleotide sequence ID" value="XM_011204095.4"/>
</dbReference>
<dbReference type="PROSITE" id="PS50102">
    <property type="entry name" value="RRM"/>
    <property type="match status" value="2"/>
</dbReference>
<gene>
    <name evidence="6" type="primary">LOC105225567</name>
</gene>
<protein>
    <submittedName>
        <fullName evidence="6">Uncharacterized protein LOC105225567</fullName>
    </submittedName>
</protein>
<dbReference type="AlphaFoldDB" id="A0A6I9V3C8"/>
<name>A0A6I9V3C8_BACDO</name>
<dbReference type="InterPro" id="IPR035979">
    <property type="entry name" value="RBD_domain_sf"/>
</dbReference>
<keyword evidence="5" id="KW-1185">Reference proteome</keyword>
<dbReference type="Proteomes" id="UP001652620">
    <property type="component" value="Chromosome 4"/>
</dbReference>
<dbReference type="Pfam" id="PF00076">
    <property type="entry name" value="RRM_1"/>
    <property type="match status" value="2"/>
</dbReference>
<dbReference type="SUPFAM" id="SSF54928">
    <property type="entry name" value="RNA-binding domain, RBD"/>
    <property type="match status" value="2"/>
</dbReference>
<dbReference type="InterPro" id="IPR000504">
    <property type="entry name" value="RRM_dom"/>
</dbReference>
<dbReference type="OrthoDB" id="3800936at2759"/>
<evidence type="ECO:0000256" key="2">
    <source>
        <dbReference type="PROSITE-ProRule" id="PRU00176"/>
    </source>
</evidence>
<dbReference type="InterPro" id="IPR012677">
    <property type="entry name" value="Nucleotide-bd_a/b_plait_sf"/>
</dbReference>
<dbReference type="InParanoid" id="A0A6I9V3C8"/>
<accession>A0A6I9V3C8</accession>
<feature type="domain" description="RRM" evidence="4">
    <location>
        <begin position="287"/>
        <end position="360"/>
    </location>
</feature>
<reference evidence="6" key="1">
    <citation type="submission" date="2025-08" db="UniProtKB">
        <authorList>
            <consortium name="RefSeq"/>
        </authorList>
    </citation>
    <scope>IDENTIFICATION</scope>
    <source>
        <tissue evidence="6">Adult</tissue>
    </source>
</reference>
<keyword evidence="1 2" id="KW-0694">RNA-binding</keyword>
<evidence type="ECO:0000256" key="3">
    <source>
        <dbReference type="SAM" id="MobiDB-lite"/>
    </source>
</evidence>
<evidence type="ECO:0000313" key="5">
    <source>
        <dbReference type="Proteomes" id="UP001652620"/>
    </source>
</evidence>
<dbReference type="PANTHER" id="PTHR21245">
    <property type="entry name" value="HETEROGENEOUS NUCLEAR RIBONUCLEOPROTEIN"/>
    <property type="match status" value="1"/>
</dbReference>
<evidence type="ECO:0000259" key="4">
    <source>
        <dbReference type="PROSITE" id="PS50102"/>
    </source>
</evidence>
<dbReference type="Gene3D" id="3.30.70.330">
    <property type="match status" value="3"/>
</dbReference>